<dbReference type="RefSeq" id="WP_008701449.1">
    <property type="nucleotide sequence ID" value="NZ_AKBT01000001.1"/>
</dbReference>
<dbReference type="eggNOG" id="COG4653">
    <property type="taxonomic scope" value="Bacteria"/>
</dbReference>
<gene>
    <name evidence="4" type="ORF">FSDG_01267</name>
</gene>
<sequence length="600" mass="66960">MSKKKKYKIKFSDEVLNFRCNLTEFKEDEKSKGKFKGLLVNMQGDNTAKGIYRFKNGSMKKNDGKKLFLQYNHEGSLIPIGTLIGKETKEGFEVEGTFHLQKDESGAYINPDAMKVYSLMKDLGAEFEMSVGGVMTKFKDYVEEGKYYIDILEFDAYEGSLTPKAAVPGSRVTRVFGEENIGGNRMGKEELIAIFTGLLETFKADLLKAGTDEEIAKLPAAFSKLTEEFNGLKDSLEKDLKENFSKQINELNDVLKGLKADFKATEEEVDDAAQFKAMLLNVKDNGQKNEIVFNEDSKLEFKDMAVGDGKTGSSTGKAIVTTTIVKKILERIQDSNPVLKDVTFISTDDAGVTIPREMAGLPETGWVGEVEERKDTAVTKIENITVNISQLYALPVITNKLLATNYVGYASFLLRRVEYALGLRLADAIFNGSGTNMPLGILKDAAVTNQQEIDTSDDAKFIESIIDIYYSVHTDIAREAKWYIRRETWQQISKLKNTNKDFYITDLNTGNTRTLMSRPVELVESEGSGLKTLKEAVATTDPVMVFGNVREGILGLENPKMTMKLEDQITSKGLTKYYMEKGVGIGVQLPEYFVKVVKKA</sequence>
<organism evidence="4">
    <name type="scientific">Fusobacterium animalis 7_1</name>
    <dbReference type="NCBI Taxonomy" id="457405"/>
    <lineage>
        <taxon>Bacteria</taxon>
        <taxon>Fusobacteriati</taxon>
        <taxon>Fusobacteriota</taxon>
        <taxon>Fusobacteriia</taxon>
        <taxon>Fusobacteriales</taxon>
        <taxon>Fusobacteriaceae</taxon>
        <taxon>Fusobacterium</taxon>
    </lineage>
</organism>
<feature type="domain" description="Phage capsid-like C-terminal" evidence="3">
    <location>
        <begin position="317"/>
        <end position="596"/>
    </location>
</feature>
<evidence type="ECO:0000259" key="3">
    <source>
        <dbReference type="Pfam" id="PF05065"/>
    </source>
</evidence>
<proteinExistence type="predicted"/>
<reference evidence="4 5" key="1">
    <citation type="submission" date="2013-11" db="EMBL/GenBank/DDBJ databases">
        <title>The Genome Sequence of Fusobacterium sp. 7_1.</title>
        <authorList>
            <consortium name="The Broad Institute Genome Sequencing Platform"/>
            <person name="Earl A."/>
            <person name="Ward D."/>
            <person name="Feldgarden M."/>
            <person name="Gevers D."/>
            <person name="Strauss J."/>
            <person name="Ambrose C.E."/>
            <person name="Allen-Vercoe E."/>
            <person name="Walker B."/>
            <person name="Young S.K."/>
            <person name="Zeng Q."/>
            <person name="Gargeya S."/>
            <person name="Fitzgerald M."/>
            <person name="Haas B."/>
            <person name="Abouelleil A."/>
            <person name="Alvarado L."/>
            <person name="Arachchi H.M."/>
            <person name="Berlin A.M."/>
            <person name="Chapman S.B."/>
            <person name="Goldberg J."/>
            <person name="Griggs A."/>
            <person name="Gujja S."/>
            <person name="Hansen M."/>
            <person name="Howarth C."/>
            <person name="Imamovic A."/>
            <person name="Larimer J."/>
            <person name="McCowen C."/>
            <person name="Montmayeur A."/>
            <person name="Murphy C."/>
            <person name="Neiman D."/>
            <person name="Pearson M."/>
            <person name="Priest M."/>
            <person name="Roberts A."/>
            <person name="Saif S."/>
            <person name="Shea T."/>
            <person name="Sisk P."/>
            <person name="Sykes S."/>
            <person name="Wortman J."/>
            <person name="Nusbaum C."/>
            <person name="Birren B."/>
        </authorList>
    </citation>
    <scope>NUCLEOTIDE SEQUENCE [LARGE SCALE GENOMIC DNA]</scope>
    <source>
        <strain evidence="4 5">7_1</strain>
    </source>
</reference>
<dbReference type="InterPro" id="IPR054612">
    <property type="entry name" value="Phage_capsid-like_C"/>
</dbReference>
<dbReference type="AlphaFoldDB" id="A0A140PSE9"/>
<dbReference type="HOGENOM" id="CLU_458397_0_0_0"/>
<dbReference type="GeneID" id="79810369"/>
<dbReference type="Gene3D" id="3.30.2400.10">
    <property type="entry name" value="Major capsid protein gp5"/>
    <property type="match status" value="1"/>
</dbReference>
<dbReference type="Pfam" id="PF05065">
    <property type="entry name" value="Phage_capsid"/>
    <property type="match status" value="1"/>
</dbReference>
<dbReference type="EMBL" id="CP007062">
    <property type="protein sequence ID" value="EEO42708.1"/>
    <property type="molecule type" value="Genomic_DNA"/>
</dbReference>
<dbReference type="KEGG" id="fne:FSDG_01267"/>
<dbReference type="NCBIfam" id="TIGR01554">
    <property type="entry name" value="major_cap_HK97"/>
    <property type="match status" value="1"/>
</dbReference>
<evidence type="ECO:0000256" key="2">
    <source>
        <dbReference type="SAM" id="Coils"/>
    </source>
</evidence>
<accession>A0A140PSE9</accession>
<name>A0A140PSE9_9FUSO</name>
<protein>
    <submittedName>
        <fullName evidence="4">HK97 family phage major capsid protein</fullName>
    </submittedName>
</protein>
<comment type="subcellular location">
    <subcellularLocation>
        <location evidence="1">Virion</location>
    </subcellularLocation>
</comment>
<dbReference type="Proteomes" id="UP000002799">
    <property type="component" value="Chromosome"/>
</dbReference>
<evidence type="ECO:0000313" key="4">
    <source>
        <dbReference type="EMBL" id="EEO42708.1"/>
    </source>
</evidence>
<dbReference type="Gene3D" id="3.30.2320.10">
    <property type="entry name" value="hypothetical protein PF0899 domain"/>
    <property type="match status" value="1"/>
</dbReference>
<dbReference type="SUPFAM" id="SSF56563">
    <property type="entry name" value="Major capsid protein gp5"/>
    <property type="match status" value="1"/>
</dbReference>
<dbReference type="InterPro" id="IPR024455">
    <property type="entry name" value="Phage_capsid"/>
</dbReference>
<evidence type="ECO:0000256" key="1">
    <source>
        <dbReference type="ARBA" id="ARBA00004328"/>
    </source>
</evidence>
<evidence type="ECO:0000313" key="5">
    <source>
        <dbReference type="Proteomes" id="UP000002799"/>
    </source>
</evidence>
<feature type="coiled-coil region" evidence="2">
    <location>
        <begin position="241"/>
        <end position="268"/>
    </location>
</feature>
<keyword evidence="2" id="KW-0175">Coiled coil</keyword>